<comment type="caution">
    <text evidence="2">The sequence shown here is derived from an EMBL/GenBank/DDBJ whole genome shotgun (WGS) entry which is preliminary data.</text>
</comment>
<sequence length="478" mass="53774">MNKGIITTYVLVFGAIFLIMLAGLLGFILLQLRQSDQKVAWNESLEIAEAGVNYYRWCLNNGVEVNCQLQKDYFDPAGNKIGKFSLEITSTQACGQTIQKKIIATGQTDKFPNIKRKMSVLYARTSVAKYSYILNDNVWVGEDHEIRGPYHSNGGIRMDGENQSLVTSSKQEWVCTASFGCGPKGFPGKGWGLGQCGDPCHLEDKQCICPGVFTTTNNSNPDLFSFPVPPFDFTGLTVDLAQIKTLTQPYPQKYYWPPVTNLDSNGRGYHLKFLNDGKFEVWIITGLSPTYTYSLEENWHYDYFTITNEYRYGNPISIDPSCSLIFFEDNLWPEGVVKGKVTVASANLINPNLDTDVVLPGNINYTVLDGSDGLTLIGERNVLIGPQSPNQMELRGIFVAQKGRFSRNHYPNNIREKLEIYGSIISNGRVGTQWISGSQVVSGYLKRESYFDSNLVYDPPLFTPFIEPEFRILNWEEL</sequence>
<evidence type="ECO:0000313" key="2">
    <source>
        <dbReference type="EMBL" id="PJA92024.1"/>
    </source>
</evidence>
<dbReference type="AlphaFoldDB" id="A0A2M7Z8X8"/>
<dbReference type="EMBL" id="PFVG01000061">
    <property type="protein sequence ID" value="PJA92024.1"/>
    <property type="molecule type" value="Genomic_DNA"/>
</dbReference>
<keyword evidence="1" id="KW-1133">Transmembrane helix</keyword>
<reference evidence="3" key="1">
    <citation type="submission" date="2017-09" db="EMBL/GenBank/DDBJ databases">
        <title>Depth-based differentiation of microbial function through sediment-hosted aquifers and enrichment of novel symbionts in the deep terrestrial subsurface.</title>
        <authorList>
            <person name="Probst A.J."/>
            <person name="Ladd B."/>
            <person name="Jarett J.K."/>
            <person name="Geller-Mcgrath D.E."/>
            <person name="Sieber C.M.K."/>
            <person name="Emerson J.B."/>
            <person name="Anantharaman K."/>
            <person name="Thomas B.C."/>
            <person name="Malmstrom R."/>
            <person name="Stieglmeier M."/>
            <person name="Klingl A."/>
            <person name="Woyke T."/>
            <person name="Ryan C.M."/>
            <person name="Banfield J.F."/>
        </authorList>
    </citation>
    <scope>NUCLEOTIDE SEQUENCE [LARGE SCALE GENOMIC DNA]</scope>
</reference>
<proteinExistence type="predicted"/>
<feature type="transmembrane region" description="Helical" evidence="1">
    <location>
        <begin position="6"/>
        <end position="30"/>
    </location>
</feature>
<keyword evidence="1" id="KW-0812">Transmembrane</keyword>
<evidence type="ECO:0000256" key="1">
    <source>
        <dbReference type="SAM" id="Phobius"/>
    </source>
</evidence>
<gene>
    <name evidence="2" type="ORF">CO134_02280</name>
</gene>
<dbReference type="Proteomes" id="UP000229569">
    <property type="component" value="Unassembled WGS sequence"/>
</dbReference>
<name>A0A2M7Z8X8_9BACT</name>
<organism evidence="2 3">
    <name type="scientific">Candidatus Kuenenbacteria bacterium CG_4_9_14_3_um_filter_39_14</name>
    <dbReference type="NCBI Taxonomy" id="1974616"/>
    <lineage>
        <taxon>Bacteria</taxon>
        <taxon>Candidatus Kueneniibacteriota</taxon>
    </lineage>
</organism>
<protein>
    <submittedName>
        <fullName evidence="2">Uncharacterized protein</fullName>
    </submittedName>
</protein>
<keyword evidence="1" id="KW-0472">Membrane</keyword>
<accession>A0A2M7Z8X8</accession>
<evidence type="ECO:0000313" key="3">
    <source>
        <dbReference type="Proteomes" id="UP000229569"/>
    </source>
</evidence>